<evidence type="ECO:0000313" key="3">
    <source>
        <dbReference type="Proteomes" id="UP000255515"/>
    </source>
</evidence>
<proteinExistence type="predicted"/>
<dbReference type="AlphaFoldDB" id="A0A380ZV02"/>
<evidence type="ECO:0000256" key="1">
    <source>
        <dbReference type="SAM" id="MobiDB-lite"/>
    </source>
</evidence>
<dbReference type="EMBL" id="UFTJ01000005">
    <property type="protein sequence ID" value="SUV53157.1"/>
    <property type="molecule type" value="Genomic_DNA"/>
</dbReference>
<protein>
    <submittedName>
        <fullName evidence="2">Uncharacterized protein</fullName>
    </submittedName>
</protein>
<dbReference type="Proteomes" id="UP000255515">
    <property type="component" value="Unassembled WGS sequence"/>
</dbReference>
<dbReference type="RefSeq" id="WP_002688489.1">
    <property type="nucleotide sequence ID" value="NZ_UFTJ01000005.1"/>
</dbReference>
<organism evidence="2 3">
    <name type="scientific">Bergeyella zoohelcum</name>
    <dbReference type="NCBI Taxonomy" id="1015"/>
    <lineage>
        <taxon>Bacteria</taxon>
        <taxon>Pseudomonadati</taxon>
        <taxon>Bacteroidota</taxon>
        <taxon>Flavobacteriia</taxon>
        <taxon>Flavobacteriales</taxon>
        <taxon>Weeksellaceae</taxon>
        <taxon>Bergeyella</taxon>
    </lineage>
</organism>
<gene>
    <name evidence="2" type="ORF">NCTC11661_02304</name>
</gene>
<evidence type="ECO:0000313" key="2">
    <source>
        <dbReference type="EMBL" id="SUV53157.1"/>
    </source>
</evidence>
<reference evidence="2 3" key="1">
    <citation type="submission" date="2018-06" db="EMBL/GenBank/DDBJ databases">
        <authorList>
            <consortium name="Pathogen Informatics"/>
            <person name="Doyle S."/>
        </authorList>
    </citation>
    <scope>NUCLEOTIDE SEQUENCE [LARGE SCALE GENOMIC DNA]</scope>
    <source>
        <strain evidence="2 3">NCTC11661</strain>
    </source>
</reference>
<sequence>MKIIELFPEVRRIEPPPKVRKPRRKSKRYTPKENRRRYRLHRKVRDLESVELRVRTREIILPLDYPVEQVLSVKELICKFKYYAPTILE</sequence>
<accession>A0A380ZV02</accession>
<feature type="region of interest" description="Disordered" evidence="1">
    <location>
        <begin position="16"/>
        <end position="35"/>
    </location>
</feature>
<name>A0A380ZV02_9FLAO</name>
<feature type="compositionally biased region" description="Basic residues" evidence="1">
    <location>
        <begin position="18"/>
        <end position="35"/>
    </location>
</feature>